<protein>
    <submittedName>
        <fullName evidence="2">AGR141Cp</fullName>
    </submittedName>
</protein>
<proteinExistence type="predicted"/>
<gene>
    <name evidence="2" type="ORF">AGOS_AGR141C</name>
</gene>
<dbReference type="PANTHER" id="PTHR42858:SF1">
    <property type="entry name" value="LD15494P"/>
    <property type="match status" value="1"/>
</dbReference>
<dbReference type="RefSeq" id="NP_986807.1">
    <property type="nucleotide sequence ID" value="NM_211869.1"/>
</dbReference>
<dbReference type="CDD" id="cd00609">
    <property type="entry name" value="AAT_like"/>
    <property type="match status" value="1"/>
</dbReference>
<keyword evidence="3" id="KW-1185">Reference proteome</keyword>
<evidence type="ECO:0000259" key="1">
    <source>
        <dbReference type="Pfam" id="PF00155"/>
    </source>
</evidence>
<dbReference type="GO" id="GO:0030170">
    <property type="term" value="F:pyridoxal phosphate binding"/>
    <property type="evidence" value="ECO:0007669"/>
    <property type="project" value="InterPro"/>
</dbReference>
<dbReference type="EMBL" id="AE016820">
    <property type="protein sequence ID" value="AAS54631.1"/>
    <property type="molecule type" value="Genomic_DNA"/>
</dbReference>
<dbReference type="OMA" id="MIALDSM"/>
<dbReference type="eggNOG" id="KOG0634">
    <property type="taxonomic scope" value="Eukaryota"/>
</dbReference>
<dbReference type="GeneID" id="4623109"/>
<dbReference type="InParanoid" id="Q74ZQ7"/>
<dbReference type="KEGG" id="ago:AGOS_AGR141C"/>
<dbReference type="FunCoup" id="Q74ZQ7">
    <property type="interactions" value="79"/>
</dbReference>
<dbReference type="AlphaFoldDB" id="Q74ZQ7"/>
<dbReference type="InterPro" id="IPR004839">
    <property type="entry name" value="Aminotransferase_I/II_large"/>
</dbReference>
<dbReference type="Gene3D" id="3.40.640.10">
    <property type="entry name" value="Type I PLP-dependent aspartate aminotransferase-like (Major domain)"/>
    <property type="match status" value="1"/>
</dbReference>
<dbReference type="SUPFAM" id="SSF53383">
    <property type="entry name" value="PLP-dependent transferases"/>
    <property type="match status" value="1"/>
</dbReference>
<reference evidence="2 3" key="1">
    <citation type="journal article" date="2004" name="Science">
        <title>The Ashbya gossypii genome as a tool for mapping the ancient Saccharomyces cerevisiae genome.</title>
        <authorList>
            <person name="Dietrich F.S."/>
            <person name="Voegeli S."/>
            <person name="Brachat S."/>
            <person name="Lerch A."/>
            <person name="Gates K."/>
            <person name="Steiner S."/>
            <person name="Mohr C."/>
            <person name="Pohlmann R."/>
            <person name="Luedi P."/>
            <person name="Choi S."/>
            <person name="Wing R.A."/>
            <person name="Flavier A."/>
            <person name="Gaffney T.D."/>
            <person name="Philippsen P."/>
        </authorList>
    </citation>
    <scope>NUCLEOTIDE SEQUENCE [LARGE SCALE GENOMIC DNA]</scope>
    <source>
        <strain evidence="3">ATCC 10895 / CBS 109.51 / FGSC 9923 / NRRL Y-1056</strain>
    </source>
</reference>
<dbReference type="InterPro" id="IPR015421">
    <property type="entry name" value="PyrdxlP-dep_Trfase_major"/>
</dbReference>
<name>Q74ZQ7_EREGS</name>
<dbReference type="FunFam" id="3.40.640.10:FF:000080">
    <property type="entry name" value="Aminotransferase, putative"/>
    <property type="match status" value="1"/>
</dbReference>
<dbReference type="InterPro" id="IPR015424">
    <property type="entry name" value="PyrdxlP-dep_Trfase"/>
</dbReference>
<sequence>MGDGSQINFFKGHPSVRLLPRESIIKSTKELLEPEHRGYDQNPEDCHPLTYGSEQGSLWVRSAIATLINDCYRPEKATRAEHVNLTGGASYGIMNILMQTTLAHAGYTRRAFLVSPTYFLINQIFLDAGFGGRMTAVRETQDGQLDLEYLAEKLSEFDAEHPSTEALTEPRRTPPKRTYRYVMYLIPTYSNPSGSTYSLETRTRLVELARRYDMLLISDDIYDLLAYDQPSDQLPRALPSLVHVDRATLNEEQDSWGHTVANASFSKIVAPGLRCGYQESVTSRLVGQLANGGANVSGGSPAQLNSMIIGTLISTGELAHLLQLLRSVYQDRAEVLHRAVREYLPAATDYKAQNGGYFSWCTLPEGYNSEAICRTLQHDYGVVLANGSHFEVSDDELGWGRRSVRLSVSFLEPAEIEEGMRRFGAVCQEHATALGLPF</sequence>
<evidence type="ECO:0000313" key="2">
    <source>
        <dbReference type="EMBL" id="AAS54631.1"/>
    </source>
</evidence>
<dbReference type="HOGENOM" id="CLU_017584_0_6_1"/>
<dbReference type="Gene3D" id="3.90.1150.10">
    <property type="entry name" value="Aspartate Aminotransferase, domain 1"/>
    <property type="match status" value="1"/>
</dbReference>
<dbReference type="STRING" id="284811.Q74ZQ7"/>
<dbReference type="OrthoDB" id="7042322at2759"/>
<reference evidence="3" key="2">
    <citation type="journal article" date="2013" name="G3 (Bethesda)">
        <title>Genomes of Ashbya fungi isolated from insects reveal four mating-type loci, numerous translocations, lack of transposons, and distinct gene duplications.</title>
        <authorList>
            <person name="Dietrich F.S."/>
            <person name="Voegeli S."/>
            <person name="Kuo S."/>
            <person name="Philippsen P."/>
        </authorList>
    </citation>
    <scope>GENOME REANNOTATION</scope>
    <source>
        <strain evidence="3">ATCC 10895 / CBS 109.51 / FGSC 9923 / NRRL Y-1056</strain>
    </source>
</reference>
<feature type="domain" description="Aminotransferase class I/classII large" evidence="1">
    <location>
        <begin position="50"/>
        <end position="422"/>
    </location>
</feature>
<evidence type="ECO:0000313" key="3">
    <source>
        <dbReference type="Proteomes" id="UP000000591"/>
    </source>
</evidence>
<dbReference type="GO" id="GO:0047536">
    <property type="term" value="F:2-aminoadipate transaminase activity"/>
    <property type="evidence" value="ECO:0000318"/>
    <property type="project" value="GO_Central"/>
</dbReference>
<dbReference type="Pfam" id="PF00155">
    <property type="entry name" value="Aminotran_1_2"/>
    <property type="match status" value="1"/>
</dbReference>
<accession>Q74ZQ7</accession>
<dbReference type="PANTHER" id="PTHR42858">
    <property type="entry name" value="AMINOTRANSFERASE"/>
    <property type="match status" value="1"/>
</dbReference>
<organism evidence="2 3">
    <name type="scientific">Eremothecium gossypii (strain ATCC 10895 / CBS 109.51 / FGSC 9923 / NRRL Y-1056)</name>
    <name type="common">Yeast</name>
    <name type="synonym">Ashbya gossypii</name>
    <dbReference type="NCBI Taxonomy" id="284811"/>
    <lineage>
        <taxon>Eukaryota</taxon>
        <taxon>Fungi</taxon>
        <taxon>Dikarya</taxon>
        <taxon>Ascomycota</taxon>
        <taxon>Saccharomycotina</taxon>
        <taxon>Saccharomycetes</taxon>
        <taxon>Saccharomycetales</taxon>
        <taxon>Saccharomycetaceae</taxon>
        <taxon>Eremothecium</taxon>
    </lineage>
</organism>
<dbReference type="InterPro" id="IPR015422">
    <property type="entry name" value="PyrdxlP-dep_Trfase_small"/>
</dbReference>
<dbReference type="Proteomes" id="UP000000591">
    <property type="component" value="Chromosome VII"/>
</dbReference>